<feature type="domain" description="DUF5672" evidence="7">
    <location>
        <begin position="714"/>
        <end position="865"/>
    </location>
</feature>
<dbReference type="Pfam" id="PF01697">
    <property type="entry name" value="Glyco_transf_92"/>
    <property type="match status" value="1"/>
</dbReference>
<dbReference type="InterPro" id="IPR029044">
    <property type="entry name" value="Nucleotide-diphossugar_trans"/>
</dbReference>
<keyword evidence="3" id="KW-0808">Transferase</keyword>
<organism evidence="8">
    <name type="scientific">viral metagenome</name>
    <dbReference type="NCBI Taxonomy" id="1070528"/>
    <lineage>
        <taxon>unclassified sequences</taxon>
        <taxon>metagenomes</taxon>
        <taxon>organismal metagenomes</taxon>
    </lineage>
</organism>
<keyword evidence="6" id="KW-0472">Membrane</keyword>
<evidence type="ECO:0000256" key="2">
    <source>
        <dbReference type="ARBA" id="ARBA00022676"/>
    </source>
</evidence>
<evidence type="ECO:0000256" key="6">
    <source>
        <dbReference type="ARBA" id="ARBA00023136"/>
    </source>
</evidence>
<keyword evidence="4" id="KW-0812">Transmembrane</keyword>
<evidence type="ECO:0000313" key="8">
    <source>
        <dbReference type="EMBL" id="QHT84954.1"/>
    </source>
</evidence>
<evidence type="ECO:0000256" key="4">
    <source>
        <dbReference type="ARBA" id="ARBA00022692"/>
    </source>
</evidence>
<evidence type="ECO:0000256" key="5">
    <source>
        <dbReference type="ARBA" id="ARBA00022989"/>
    </source>
</evidence>
<dbReference type="EMBL" id="MN740029">
    <property type="protein sequence ID" value="QHT84954.1"/>
    <property type="molecule type" value="Genomic_DNA"/>
</dbReference>
<dbReference type="SUPFAM" id="SSF53448">
    <property type="entry name" value="Nucleotide-diphospho-sugar transferases"/>
    <property type="match status" value="1"/>
</dbReference>
<reference evidence="8" key="1">
    <citation type="journal article" date="2020" name="Nature">
        <title>Giant virus diversity and host interactions through global metagenomics.</title>
        <authorList>
            <person name="Schulz F."/>
            <person name="Roux S."/>
            <person name="Paez-Espino D."/>
            <person name="Jungbluth S."/>
            <person name="Walsh D.A."/>
            <person name="Denef V.J."/>
            <person name="McMahon K.D."/>
            <person name="Konstantinidis K.T."/>
            <person name="Eloe-Fadrosh E.A."/>
            <person name="Kyrpides N.C."/>
            <person name="Woyke T."/>
        </authorList>
    </citation>
    <scope>NUCLEOTIDE SEQUENCE</scope>
    <source>
        <strain evidence="8">GVMAG-M-3300023184-178</strain>
    </source>
</reference>
<keyword evidence="5" id="KW-1133">Transmembrane helix</keyword>
<dbReference type="InterPro" id="IPR043729">
    <property type="entry name" value="DUF5672"/>
</dbReference>
<dbReference type="GO" id="GO:0016757">
    <property type="term" value="F:glycosyltransferase activity"/>
    <property type="evidence" value="ECO:0007669"/>
    <property type="project" value="UniProtKB-KW"/>
</dbReference>
<dbReference type="GO" id="GO:0005737">
    <property type="term" value="C:cytoplasm"/>
    <property type="evidence" value="ECO:0007669"/>
    <property type="project" value="TreeGrafter"/>
</dbReference>
<dbReference type="PANTHER" id="PTHR21461">
    <property type="entry name" value="GLYCOSYLTRANSFERASE FAMILY 92 PROTEIN"/>
    <property type="match status" value="1"/>
</dbReference>
<dbReference type="InterPro" id="IPR008166">
    <property type="entry name" value="Glyco_transf_92"/>
</dbReference>
<evidence type="ECO:0000256" key="3">
    <source>
        <dbReference type="ARBA" id="ARBA00022679"/>
    </source>
</evidence>
<dbReference type="PANTHER" id="PTHR21461:SF69">
    <property type="entry name" value="GLYCOSYLTRANSFERASE FAMILY 92 PROTEIN"/>
    <property type="match status" value="1"/>
</dbReference>
<keyword evidence="2" id="KW-0328">Glycosyltransferase</keyword>
<dbReference type="GO" id="GO:0016020">
    <property type="term" value="C:membrane"/>
    <property type="evidence" value="ECO:0007669"/>
    <property type="project" value="UniProtKB-SubCell"/>
</dbReference>
<proteinExistence type="predicted"/>
<protein>
    <recommendedName>
        <fullName evidence="7">DUF5672 domain-containing protein</fullName>
    </recommendedName>
</protein>
<comment type="subcellular location">
    <subcellularLocation>
        <location evidence="1">Membrane</location>
        <topology evidence="1">Single-pass membrane protein</topology>
    </subcellularLocation>
</comment>
<accession>A0A6C0HWR2</accession>
<evidence type="ECO:0000256" key="1">
    <source>
        <dbReference type="ARBA" id="ARBA00004167"/>
    </source>
</evidence>
<evidence type="ECO:0000259" key="7">
    <source>
        <dbReference type="Pfam" id="PF18922"/>
    </source>
</evidence>
<sequence length="1441" mass="170332">MLSKNFKIEYGIDTNKIDITDVLSKRTTKQGISHIPKQDESRASIFGDPSYGSYKKIFITCEQDENEPKENNYTIERDHDIYIDFKNRKLYIDESPKQLEQYNLCVMAIFKNETMNLRMWLEHYLWQGVDHFYLIDNGSTDDPLNILDEYIDKGLVTYYNRQEKHQQPQHYRYVFDNEKLKEKTKWLCICDLDEFFFGTTMKLSSVLNDDFDSYNVIYTNSFFYGSDYLIEHPKDIRTSIIHREEDIENGTKYIFKPKAITDSSEIWIHWLVHPGSLQKKVLETETFNDNKIRLNHYRIQSLEYFQNIKMTRGDVSTQSNENIRDLKYFINYTNLATIKDDSLKQLVENGYTKNILIYPHNGFCLFDGGTIVHYYLAQLLKELGQSVKMYHKHGITPNSLFDNYYNDDFPIDDNTIVIYCEGITGNPLNAKNVVRWMLSELGQNVPYERVNTWGKNELVYYFNSEVKMSLQPEKRGNIYKMLTAIYLNPNIKNNNLNIRQGHCHTFRKTHTHKSDIVSIHANDSFEITRDHTPEDHIQIFNNNELFISYDACTFLTIIAALCGCISVVYKVKEKTRTDWYNSYGTADYMKYKGIDRLYGVAYGIEEIDWAKNTLHLVREQWDDIILFNKEHIVKSFINDIQNFENMENTIQNNYFKSSNNKNTALIVEPNFRKHLPFVINDYYKKLDKQNWKIVFYCGKGLKNTWIDLLKNEDIEIRELNSTSFSCFEYWDFLKSKELWETLYGDYVLLFTINSMIMNQEPHTIDFYIGLNKSYIGANQSYTWPELTRENIHPRYNNFQGGLSLRKRLDMIKIIDTFGTDKSTQNSQSLLTDAEDVYFTIGCYKLGLPVGDNEICSHFSCHCLLKENFFGANRLEAGFYINLIQRYDTICDNIYLIKQDIDNEILVVQPGEGFFSNCTLRLFDLVLYFNAVKKLPIFVDSSKQFELYKSGTNMNDITGEYFSNNLDLDVLYDHPIDFRERYQFIDYSKLNFSDLTPFIHKYFSPSDNIKNNIKFIENKYNIDSYENICVLFLRGNDKITETTLPSYEEYIIKARSLYNNNNNIRFLIQSDEKEFIDRMTQEFPNNSFYFKDEIRVINKHDNLSVDKISPNNNLYYSQYYLAITMIMSKCKYIVCNTGNCSLWITLFRGNMYNVYQLIESKKYCIHKYVKICKSNSFAPPGLGDFIRGTIALFNYSKLYNYDLYLDDSHEIFNNLLKNDKIIKNDLINDTYELLPPFTYDYIDTELHKLFLKNKSFCIMTNAFYTKNQSDHMENFGEIPLDCKKFLQQIFTPNEITTNYLKRVYENLNIDLNKKYSIIHLRLGDVFLITNDTFDNDIFNTFNEKIQNLLKNNPDEQFILLSDSSAISAEFKRQNPGLFYWDNKKIHIGYLNHKINTNEAVTDTMIDFFIMSKCDKMYCYAFNGISGFSKFVSLIYDKGYFTL</sequence>
<name>A0A6C0HWR2_9ZZZZ</name>
<dbReference type="Gene3D" id="3.40.50.11350">
    <property type="match status" value="2"/>
</dbReference>
<dbReference type="Pfam" id="PF18922">
    <property type="entry name" value="DUF5672"/>
    <property type="match status" value="1"/>
</dbReference>